<protein>
    <submittedName>
        <fullName evidence="2">Uncharacterized protein</fullName>
    </submittedName>
</protein>
<evidence type="ECO:0000256" key="1">
    <source>
        <dbReference type="SAM" id="Phobius"/>
    </source>
</evidence>
<keyword evidence="1" id="KW-0472">Membrane</keyword>
<gene>
    <name evidence="2" type="ORF">PNOK_0927800</name>
</gene>
<dbReference type="EMBL" id="NBII01000010">
    <property type="protein sequence ID" value="PAV15514.1"/>
    <property type="molecule type" value="Genomic_DNA"/>
</dbReference>
<proteinExistence type="predicted"/>
<keyword evidence="3" id="KW-1185">Reference proteome</keyword>
<comment type="caution">
    <text evidence="2">The sequence shown here is derived from an EMBL/GenBank/DDBJ whole genome shotgun (WGS) entry which is preliminary data.</text>
</comment>
<organism evidence="2 3">
    <name type="scientific">Pyrrhoderma noxium</name>
    <dbReference type="NCBI Taxonomy" id="2282107"/>
    <lineage>
        <taxon>Eukaryota</taxon>
        <taxon>Fungi</taxon>
        <taxon>Dikarya</taxon>
        <taxon>Basidiomycota</taxon>
        <taxon>Agaricomycotina</taxon>
        <taxon>Agaricomycetes</taxon>
        <taxon>Hymenochaetales</taxon>
        <taxon>Hymenochaetaceae</taxon>
        <taxon>Pyrrhoderma</taxon>
    </lineage>
</organism>
<evidence type="ECO:0000313" key="3">
    <source>
        <dbReference type="Proteomes" id="UP000217199"/>
    </source>
</evidence>
<feature type="transmembrane region" description="Helical" evidence="1">
    <location>
        <begin position="67"/>
        <end position="86"/>
    </location>
</feature>
<reference evidence="2 3" key="1">
    <citation type="journal article" date="2017" name="Mol. Ecol.">
        <title>Comparative and population genomic landscape of Phellinus noxius: A hypervariable fungus causing root rot in trees.</title>
        <authorList>
            <person name="Chung C.L."/>
            <person name="Lee T.J."/>
            <person name="Akiba M."/>
            <person name="Lee H.H."/>
            <person name="Kuo T.H."/>
            <person name="Liu D."/>
            <person name="Ke H.M."/>
            <person name="Yokoi T."/>
            <person name="Roa M.B."/>
            <person name="Lu M.J."/>
            <person name="Chang Y.Y."/>
            <person name="Ann P.J."/>
            <person name="Tsai J.N."/>
            <person name="Chen C.Y."/>
            <person name="Tzean S.S."/>
            <person name="Ota Y."/>
            <person name="Hattori T."/>
            <person name="Sahashi N."/>
            <person name="Liou R.F."/>
            <person name="Kikuchi T."/>
            <person name="Tsai I.J."/>
        </authorList>
    </citation>
    <scope>NUCLEOTIDE SEQUENCE [LARGE SCALE GENOMIC DNA]</scope>
    <source>
        <strain evidence="2 3">FFPRI411160</strain>
    </source>
</reference>
<name>A0A286U7L9_9AGAM</name>
<accession>A0A286U7L9</accession>
<keyword evidence="1" id="KW-1133">Transmembrane helix</keyword>
<evidence type="ECO:0000313" key="2">
    <source>
        <dbReference type="EMBL" id="PAV15514.1"/>
    </source>
</evidence>
<sequence length="95" mass="10989">MGSSSLARPMQLPRDHALYSILAISYIEYSVKQYGTLRENSGKKEEKINKWKGKKDMLRNTFPFSNSFNLLFSPTFFALFLSYLILSHSNTFVIL</sequence>
<dbReference type="Proteomes" id="UP000217199">
    <property type="component" value="Unassembled WGS sequence"/>
</dbReference>
<dbReference type="AlphaFoldDB" id="A0A286U7L9"/>
<dbReference type="InParanoid" id="A0A286U7L9"/>
<keyword evidence="1" id="KW-0812">Transmembrane</keyword>